<dbReference type="SUPFAM" id="SSF53659">
    <property type="entry name" value="Isocitrate/Isopropylmalate dehydrogenase-like"/>
    <property type="match status" value="1"/>
</dbReference>
<organism evidence="8 9">
    <name type="scientific">Haemaphysalis longicornis</name>
    <name type="common">Bush tick</name>
    <dbReference type="NCBI Taxonomy" id="44386"/>
    <lineage>
        <taxon>Eukaryota</taxon>
        <taxon>Metazoa</taxon>
        <taxon>Ecdysozoa</taxon>
        <taxon>Arthropoda</taxon>
        <taxon>Chelicerata</taxon>
        <taxon>Arachnida</taxon>
        <taxon>Acari</taxon>
        <taxon>Parasitiformes</taxon>
        <taxon>Ixodida</taxon>
        <taxon>Ixodoidea</taxon>
        <taxon>Ixodidae</taxon>
        <taxon>Haemaphysalinae</taxon>
        <taxon>Haemaphysalis</taxon>
    </lineage>
</organism>
<sequence>MRHQDCDFAYIPFKHNLMNLREDNLHVFLIEASLRLSGHQPQRCLVATSGHLQAVQEPVSRPQAKIKCTLIPGDGVGPELADAVKKVFEAISIPIEFEELFLSEIHHTISAPLESVIESVQKNGIALKGILSSPNISHTGELQTLNMKIRNQLDLFANVVHVRSLPGIKTRHNNLDFFVIREQTEGEYSALEHESVRGVIECLKIVTETKSRKIAKFAFDYATKHGRKKVTVVHKANIMKLGDGLFLRCCQEISELYPQIEFESMIIDNTCMQLVANPHRFDVMVMPNLYGNIIDNLAAGLVGGAGVVPGASYSSDCVIYEPGARHTFGEATGKNIANPTAMFLCAAQMLRHVNLHYYATLVKDAVEKVIKSGKVRTRDLGGYASTTDFTAAVIQNLPH</sequence>
<reference evidence="8 9" key="1">
    <citation type="journal article" date="2020" name="Cell">
        <title>Large-Scale Comparative Analyses of Tick Genomes Elucidate Their Genetic Diversity and Vector Capacities.</title>
        <authorList>
            <consortium name="Tick Genome and Microbiome Consortium (TIGMIC)"/>
            <person name="Jia N."/>
            <person name="Wang J."/>
            <person name="Shi W."/>
            <person name="Du L."/>
            <person name="Sun Y."/>
            <person name="Zhan W."/>
            <person name="Jiang J.F."/>
            <person name="Wang Q."/>
            <person name="Zhang B."/>
            <person name="Ji P."/>
            <person name="Bell-Sakyi L."/>
            <person name="Cui X.M."/>
            <person name="Yuan T.T."/>
            <person name="Jiang B.G."/>
            <person name="Yang W.F."/>
            <person name="Lam T.T."/>
            <person name="Chang Q.C."/>
            <person name="Ding S.J."/>
            <person name="Wang X.J."/>
            <person name="Zhu J.G."/>
            <person name="Ruan X.D."/>
            <person name="Zhao L."/>
            <person name="Wei J.T."/>
            <person name="Ye R.Z."/>
            <person name="Que T.C."/>
            <person name="Du C.H."/>
            <person name="Zhou Y.H."/>
            <person name="Cheng J.X."/>
            <person name="Dai P.F."/>
            <person name="Guo W.B."/>
            <person name="Han X.H."/>
            <person name="Huang E.J."/>
            <person name="Li L.F."/>
            <person name="Wei W."/>
            <person name="Gao Y.C."/>
            <person name="Liu J.Z."/>
            <person name="Shao H.Z."/>
            <person name="Wang X."/>
            <person name="Wang C.C."/>
            <person name="Yang T.C."/>
            <person name="Huo Q.B."/>
            <person name="Li W."/>
            <person name="Chen H.Y."/>
            <person name="Chen S.E."/>
            <person name="Zhou L.G."/>
            <person name="Ni X.B."/>
            <person name="Tian J.H."/>
            <person name="Sheng Y."/>
            <person name="Liu T."/>
            <person name="Pan Y.S."/>
            <person name="Xia L.Y."/>
            <person name="Li J."/>
            <person name="Zhao F."/>
            <person name="Cao W.C."/>
        </authorList>
    </citation>
    <scope>NUCLEOTIDE SEQUENCE [LARGE SCALE GENOMIC DNA]</scope>
    <source>
        <strain evidence="8">HaeL-2018</strain>
    </source>
</reference>
<evidence type="ECO:0000256" key="1">
    <source>
        <dbReference type="ARBA" id="ARBA00004173"/>
    </source>
</evidence>
<dbReference type="NCBIfam" id="TIGR00175">
    <property type="entry name" value="mito_nad_idh"/>
    <property type="match status" value="1"/>
</dbReference>
<evidence type="ECO:0000256" key="4">
    <source>
        <dbReference type="ARBA" id="ARBA00022946"/>
    </source>
</evidence>
<dbReference type="PANTHER" id="PTHR11835:SF42">
    <property type="entry name" value="ISOCITRATE DEHYDROGENASE [NAD] SUBUNIT BETA, MITOCHONDRIAL"/>
    <property type="match status" value="1"/>
</dbReference>
<dbReference type="GO" id="GO:0005739">
    <property type="term" value="C:mitochondrion"/>
    <property type="evidence" value="ECO:0007669"/>
    <property type="project" value="UniProtKB-SubCell"/>
</dbReference>
<dbReference type="EMBL" id="JABSTR010000001">
    <property type="protein sequence ID" value="KAH9363068.1"/>
    <property type="molecule type" value="Genomic_DNA"/>
</dbReference>
<dbReference type="PROSITE" id="PS00470">
    <property type="entry name" value="IDH_IMDH"/>
    <property type="match status" value="1"/>
</dbReference>
<dbReference type="OrthoDB" id="10261637at2759"/>
<dbReference type="InterPro" id="IPR019818">
    <property type="entry name" value="IsoCit/isopropylmalate_DH_CS"/>
</dbReference>
<comment type="subcellular location">
    <subcellularLocation>
        <location evidence="1 6">Mitochondrion</location>
    </subcellularLocation>
</comment>
<dbReference type="InterPro" id="IPR024084">
    <property type="entry name" value="IsoPropMal-DH-like_dom"/>
</dbReference>
<evidence type="ECO:0000313" key="8">
    <source>
        <dbReference type="EMBL" id="KAH9363068.1"/>
    </source>
</evidence>
<keyword evidence="4 6" id="KW-0809">Transit peptide</keyword>
<dbReference type="OMA" id="TCAHKAN"/>
<evidence type="ECO:0000256" key="6">
    <source>
        <dbReference type="RuleBase" id="RU361266"/>
    </source>
</evidence>
<dbReference type="PANTHER" id="PTHR11835">
    <property type="entry name" value="DECARBOXYLATING DEHYDROGENASES-ISOCITRATE, ISOPROPYLMALATE, TARTRATE"/>
    <property type="match status" value="1"/>
</dbReference>
<evidence type="ECO:0000256" key="5">
    <source>
        <dbReference type="ARBA" id="ARBA00023128"/>
    </source>
</evidence>
<keyword evidence="5 6" id="KW-0496">Mitochondrion</keyword>
<dbReference type="Gene3D" id="3.40.718.10">
    <property type="entry name" value="Isopropylmalate Dehydrogenase"/>
    <property type="match status" value="1"/>
</dbReference>
<comment type="caution">
    <text evidence="8">The sequence shown here is derived from an EMBL/GenBank/DDBJ whole genome shotgun (WGS) entry which is preliminary data.</text>
</comment>
<dbReference type="GO" id="GO:0006102">
    <property type="term" value="P:isocitrate metabolic process"/>
    <property type="evidence" value="ECO:0007669"/>
    <property type="project" value="TreeGrafter"/>
</dbReference>
<keyword evidence="9" id="KW-1185">Reference proteome</keyword>
<dbReference type="Pfam" id="PF00180">
    <property type="entry name" value="Iso_dh"/>
    <property type="match status" value="1"/>
</dbReference>
<feature type="domain" description="Isopropylmalate dehydrogenase-like" evidence="7">
    <location>
        <begin position="65"/>
        <end position="393"/>
    </location>
</feature>
<accession>A0A9J6FM39</accession>
<dbReference type="InterPro" id="IPR004434">
    <property type="entry name" value="Isocitrate_DH_NAD"/>
</dbReference>
<dbReference type="Proteomes" id="UP000821853">
    <property type="component" value="Chromosome 1"/>
</dbReference>
<comment type="similarity">
    <text evidence="2 6">Belongs to the isocitrate and isopropylmalate dehydrogenases family.</text>
</comment>
<keyword evidence="3 6" id="KW-0816">Tricarboxylic acid cycle</keyword>
<evidence type="ECO:0000313" key="9">
    <source>
        <dbReference type="Proteomes" id="UP000821853"/>
    </source>
</evidence>
<dbReference type="VEuPathDB" id="VectorBase:HLOH_050554"/>
<dbReference type="SMART" id="SM01329">
    <property type="entry name" value="Iso_dh"/>
    <property type="match status" value="1"/>
</dbReference>
<gene>
    <name evidence="8" type="ORF">HPB48_014150</name>
</gene>
<evidence type="ECO:0000256" key="2">
    <source>
        <dbReference type="ARBA" id="ARBA00007769"/>
    </source>
</evidence>
<proteinExistence type="inferred from homology"/>
<dbReference type="GO" id="GO:0006099">
    <property type="term" value="P:tricarboxylic acid cycle"/>
    <property type="evidence" value="ECO:0007669"/>
    <property type="project" value="UniProtKB-UniRule"/>
</dbReference>
<dbReference type="AlphaFoldDB" id="A0A9J6FM39"/>
<evidence type="ECO:0000256" key="3">
    <source>
        <dbReference type="ARBA" id="ARBA00022532"/>
    </source>
</evidence>
<dbReference type="GO" id="GO:0051287">
    <property type="term" value="F:NAD binding"/>
    <property type="evidence" value="ECO:0007669"/>
    <property type="project" value="UniProtKB-UniRule"/>
</dbReference>
<dbReference type="GO" id="GO:0000287">
    <property type="term" value="F:magnesium ion binding"/>
    <property type="evidence" value="ECO:0007669"/>
    <property type="project" value="UniProtKB-UniRule"/>
</dbReference>
<dbReference type="GO" id="GO:0016616">
    <property type="term" value="F:oxidoreductase activity, acting on the CH-OH group of donors, NAD or NADP as acceptor"/>
    <property type="evidence" value="ECO:0007669"/>
    <property type="project" value="InterPro"/>
</dbReference>
<name>A0A9J6FM39_HAELO</name>
<dbReference type="FunFam" id="3.40.718.10:FF:000001">
    <property type="entry name" value="Isocitrate dehydrogenase [NAD] subunit, mitochondrial"/>
    <property type="match status" value="1"/>
</dbReference>
<protein>
    <recommendedName>
        <fullName evidence="6">Isocitrate dehydrogenase [NAD] subunit, mitochondrial</fullName>
    </recommendedName>
</protein>
<evidence type="ECO:0000259" key="7">
    <source>
        <dbReference type="SMART" id="SM01329"/>
    </source>
</evidence>